<dbReference type="GO" id="GO:0016874">
    <property type="term" value="F:ligase activity"/>
    <property type="evidence" value="ECO:0007669"/>
    <property type="project" value="UniProtKB-KW"/>
</dbReference>
<dbReference type="Pfam" id="PF13563">
    <property type="entry name" value="2_5_RNA_ligase2"/>
    <property type="match status" value="1"/>
</dbReference>
<accession>A0ABW1ZNE6</accession>
<evidence type="ECO:0000313" key="2">
    <source>
        <dbReference type="Proteomes" id="UP001596317"/>
    </source>
</evidence>
<organism evidence="1 2">
    <name type="scientific">Deinococcus multiflagellatus</name>
    <dbReference type="NCBI Taxonomy" id="1656887"/>
    <lineage>
        <taxon>Bacteria</taxon>
        <taxon>Thermotogati</taxon>
        <taxon>Deinococcota</taxon>
        <taxon>Deinococci</taxon>
        <taxon>Deinococcales</taxon>
        <taxon>Deinococcaceae</taxon>
        <taxon>Deinococcus</taxon>
    </lineage>
</organism>
<protein>
    <submittedName>
        <fullName evidence="1">2'-5' RNA ligase family protein</fullName>
    </submittedName>
</protein>
<keyword evidence="1" id="KW-0436">Ligase</keyword>
<sequence>MSSSHLLALLPPPALAEQVVAFRAAHGIRDAAATPHVTVKARSGLGEALAWVPQARAVAAQVSSVALSIAGPRLFRNGTALYLQVNSPEAVGLHLALLAALNPAERFGYEGPGMMPHLSVALGRRGWT</sequence>
<dbReference type="Proteomes" id="UP001596317">
    <property type="component" value="Unassembled WGS sequence"/>
</dbReference>
<proteinExistence type="predicted"/>
<dbReference type="EMBL" id="JBHSWB010000001">
    <property type="protein sequence ID" value="MFC6661925.1"/>
    <property type="molecule type" value="Genomic_DNA"/>
</dbReference>
<comment type="caution">
    <text evidence="1">The sequence shown here is derived from an EMBL/GenBank/DDBJ whole genome shotgun (WGS) entry which is preliminary data.</text>
</comment>
<gene>
    <name evidence="1" type="ORF">ACFP90_17540</name>
</gene>
<dbReference type="Gene3D" id="3.90.1140.10">
    <property type="entry name" value="Cyclic phosphodiesterase"/>
    <property type="match status" value="1"/>
</dbReference>
<dbReference type="SUPFAM" id="SSF55144">
    <property type="entry name" value="LigT-like"/>
    <property type="match status" value="1"/>
</dbReference>
<evidence type="ECO:0000313" key="1">
    <source>
        <dbReference type="EMBL" id="MFC6661925.1"/>
    </source>
</evidence>
<dbReference type="InterPro" id="IPR009097">
    <property type="entry name" value="Cyclic_Pdiesterase"/>
</dbReference>
<reference evidence="2" key="1">
    <citation type="journal article" date="2019" name="Int. J. Syst. Evol. Microbiol.">
        <title>The Global Catalogue of Microorganisms (GCM) 10K type strain sequencing project: providing services to taxonomists for standard genome sequencing and annotation.</title>
        <authorList>
            <consortium name="The Broad Institute Genomics Platform"/>
            <consortium name="The Broad Institute Genome Sequencing Center for Infectious Disease"/>
            <person name="Wu L."/>
            <person name="Ma J."/>
        </authorList>
    </citation>
    <scope>NUCLEOTIDE SEQUENCE [LARGE SCALE GENOMIC DNA]</scope>
    <source>
        <strain evidence="2">CCUG 63830</strain>
    </source>
</reference>
<name>A0ABW1ZNE6_9DEIO</name>
<keyword evidence="2" id="KW-1185">Reference proteome</keyword>
<dbReference type="RefSeq" id="WP_380057650.1">
    <property type="nucleotide sequence ID" value="NZ_JBHSWB010000001.1"/>
</dbReference>